<dbReference type="GO" id="GO:0005886">
    <property type="term" value="C:plasma membrane"/>
    <property type="evidence" value="ECO:0007669"/>
    <property type="project" value="UniProtKB-SubCell"/>
</dbReference>
<dbReference type="PIRSF" id="PIRSF016789">
    <property type="entry name" value="DUF454"/>
    <property type="match status" value="1"/>
</dbReference>
<dbReference type="InterPro" id="IPR007401">
    <property type="entry name" value="DUF454"/>
</dbReference>
<dbReference type="PANTHER" id="PTHR35813:SF1">
    <property type="entry name" value="INNER MEMBRANE PROTEIN YBAN"/>
    <property type="match status" value="1"/>
</dbReference>
<dbReference type="AlphaFoldDB" id="A0A2S4AI41"/>
<name>A0A2S4AI41_STUST</name>
<dbReference type="Proteomes" id="UP000237068">
    <property type="component" value="Unassembled WGS sequence"/>
</dbReference>
<comment type="subcellular location">
    <subcellularLocation>
        <location evidence="1">Cell inner membrane</location>
        <topology evidence="1">Multi-pass membrane protein</topology>
    </subcellularLocation>
</comment>
<organism evidence="3 4">
    <name type="scientific">Stutzerimonas stutzeri</name>
    <name type="common">Pseudomonas stutzeri</name>
    <dbReference type="NCBI Taxonomy" id="316"/>
    <lineage>
        <taxon>Bacteria</taxon>
        <taxon>Pseudomonadati</taxon>
        <taxon>Pseudomonadota</taxon>
        <taxon>Gammaproteobacteria</taxon>
        <taxon>Pseudomonadales</taxon>
        <taxon>Pseudomonadaceae</taxon>
        <taxon>Stutzerimonas</taxon>
    </lineage>
</organism>
<keyword evidence="2" id="KW-0812">Transmembrane</keyword>
<protein>
    <recommendedName>
        <fullName evidence="1">Inner membrane protein</fullName>
    </recommendedName>
</protein>
<accession>A0A2S4AI41</accession>
<comment type="caution">
    <text evidence="3">The sequence shown here is derived from an EMBL/GenBank/DDBJ whole genome shotgun (WGS) entry which is preliminary data.</text>
</comment>
<dbReference type="Pfam" id="PF04304">
    <property type="entry name" value="DUF454"/>
    <property type="match status" value="1"/>
</dbReference>
<evidence type="ECO:0000313" key="4">
    <source>
        <dbReference type="Proteomes" id="UP000237068"/>
    </source>
</evidence>
<dbReference type="RefSeq" id="WP_103457947.1">
    <property type="nucleotide sequence ID" value="NZ_JAMOHQ010000010.1"/>
</dbReference>
<evidence type="ECO:0000256" key="2">
    <source>
        <dbReference type="SAM" id="Phobius"/>
    </source>
</evidence>
<keyword evidence="1 2" id="KW-0472">Membrane</keyword>
<reference evidence="3 4" key="1">
    <citation type="submission" date="2018-01" db="EMBL/GenBank/DDBJ databases">
        <title>Denitrification phenotypes of diverse strains of Pseudomonas stutzeri.</title>
        <authorList>
            <person name="Milligan D.A."/>
            <person name="Bergaust L."/>
            <person name="Bakken L.R."/>
            <person name="Frostegard A."/>
        </authorList>
    </citation>
    <scope>NUCLEOTIDE SEQUENCE [LARGE SCALE GENOMIC DNA]</scope>
    <source>
        <strain evidence="3 4">24a13</strain>
    </source>
</reference>
<evidence type="ECO:0000313" key="3">
    <source>
        <dbReference type="EMBL" id="POH81079.1"/>
    </source>
</evidence>
<proteinExistence type="predicted"/>
<dbReference type="OrthoDB" id="9816293at2"/>
<dbReference type="PANTHER" id="PTHR35813">
    <property type="entry name" value="INNER MEMBRANE PROTEIN YBAN"/>
    <property type="match status" value="1"/>
</dbReference>
<keyword evidence="2" id="KW-1133">Transmembrane helix</keyword>
<gene>
    <name evidence="3" type="ORF">CXK91_21000</name>
</gene>
<sequence>MAHRDIQQHRNPLVRSLLLVTGWLAVALGVIGIFLPVLPTTPFLLLAAACFVRSSQRFYDWLVGHPRLGPWFRDYLEGNGIPLKGKLYAIATMWVSIGISCWLVPLIWARIGMLLSASLVTLYILKQKTLTAGKHSGVE</sequence>
<keyword evidence="1" id="KW-0997">Cell inner membrane</keyword>
<evidence type="ECO:0000256" key="1">
    <source>
        <dbReference type="PIRNR" id="PIRNR016789"/>
    </source>
</evidence>
<feature type="transmembrane region" description="Helical" evidence="2">
    <location>
        <begin position="12"/>
        <end position="35"/>
    </location>
</feature>
<keyword evidence="1" id="KW-1003">Cell membrane</keyword>
<dbReference type="EMBL" id="PPXG01000010">
    <property type="protein sequence ID" value="POH81079.1"/>
    <property type="molecule type" value="Genomic_DNA"/>
</dbReference>